<evidence type="ECO:0000256" key="1">
    <source>
        <dbReference type="SAM" id="SignalP"/>
    </source>
</evidence>
<dbReference type="Proteomes" id="UP001320119">
    <property type="component" value="Chromosome"/>
</dbReference>
<feature type="signal peptide" evidence="1">
    <location>
        <begin position="1"/>
        <end position="24"/>
    </location>
</feature>
<evidence type="ECO:0000313" key="2">
    <source>
        <dbReference type="EMBL" id="BCD99560.1"/>
    </source>
</evidence>
<keyword evidence="1" id="KW-0732">Signal</keyword>
<evidence type="ECO:0008006" key="4">
    <source>
        <dbReference type="Google" id="ProtNLM"/>
    </source>
</evidence>
<reference evidence="2 3" key="1">
    <citation type="journal article" date="2022" name="IScience">
        <title>An ultrasensitive nanofiber-based assay for enzymatic hydrolysis and deep-sea microbial degradation of cellulose.</title>
        <authorList>
            <person name="Tsudome M."/>
            <person name="Tachioka M."/>
            <person name="Miyazaki M."/>
            <person name="Uchimura K."/>
            <person name="Tsuda M."/>
            <person name="Takaki Y."/>
            <person name="Deguchi S."/>
        </authorList>
    </citation>
    <scope>NUCLEOTIDE SEQUENCE [LARGE SCALE GENOMIC DNA]</scope>
    <source>
        <strain evidence="2 3">GE09</strain>
    </source>
</reference>
<dbReference type="AlphaFoldDB" id="A0AAN1WL34"/>
<accession>A0AAN1WL34</accession>
<dbReference type="RefSeq" id="WP_236984827.1">
    <property type="nucleotide sequence ID" value="NZ_AP023086.1"/>
</dbReference>
<dbReference type="EMBL" id="AP023086">
    <property type="protein sequence ID" value="BCD99560.1"/>
    <property type="molecule type" value="Genomic_DNA"/>
</dbReference>
<gene>
    <name evidence="2" type="ORF">MARGE09_P3762</name>
</gene>
<evidence type="ECO:0000313" key="3">
    <source>
        <dbReference type="Proteomes" id="UP001320119"/>
    </source>
</evidence>
<feature type="chain" id="PRO_5042831031" description="Lipoprotein SmpA/OmlA domain-containing protein" evidence="1">
    <location>
        <begin position="25"/>
        <end position="96"/>
    </location>
</feature>
<name>A0AAN1WL34_9GAMM</name>
<dbReference type="KEGG" id="marq:MARGE09_P3762"/>
<organism evidence="2 3">
    <name type="scientific">Marinagarivorans cellulosilyticus</name>
    <dbReference type="NCBI Taxonomy" id="2721545"/>
    <lineage>
        <taxon>Bacteria</taxon>
        <taxon>Pseudomonadati</taxon>
        <taxon>Pseudomonadota</taxon>
        <taxon>Gammaproteobacteria</taxon>
        <taxon>Cellvibrionales</taxon>
        <taxon>Cellvibrionaceae</taxon>
        <taxon>Marinagarivorans</taxon>
    </lineage>
</organism>
<protein>
    <recommendedName>
        <fullName evidence="4">Lipoprotein SmpA/OmlA domain-containing protein</fullName>
    </recommendedName>
</protein>
<sequence length="96" mass="10528">MKRTLSLIASLTLCAGLYTPVAFSETVAIPLGKQGDYWNIQRPSTGATKAQVAAQFGEPIARTGPVGEPAIYTWEYEQFKVYFEGDHVIHSVVLPQ</sequence>
<proteinExistence type="predicted"/>
<keyword evidence="3" id="KW-1185">Reference proteome</keyword>